<dbReference type="AlphaFoldDB" id="A0AA41K7U3"/>
<proteinExistence type="predicted"/>
<dbReference type="SMART" id="SM00387">
    <property type="entry name" value="HATPase_c"/>
    <property type="match status" value="1"/>
</dbReference>
<evidence type="ECO:0000313" key="9">
    <source>
        <dbReference type="Proteomes" id="UP000708338"/>
    </source>
</evidence>
<name>A0AA41K7U3_9FIRM</name>
<keyword evidence="6" id="KW-1133">Transmembrane helix</keyword>
<dbReference type="Pfam" id="PF02518">
    <property type="entry name" value="HATPase_c"/>
    <property type="match status" value="1"/>
</dbReference>
<keyword evidence="4" id="KW-0418">Kinase</keyword>
<keyword evidence="4" id="KW-0808">Transferase</keyword>
<dbReference type="PROSITE" id="PS50109">
    <property type="entry name" value="HIS_KIN"/>
    <property type="match status" value="1"/>
</dbReference>
<dbReference type="EC" id="2.7.13.3" evidence="2"/>
<gene>
    <name evidence="8" type="ORF">GPL26_17815</name>
</gene>
<feature type="transmembrane region" description="Helical" evidence="6">
    <location>
        <begin position="26"/>
        <end position="49"/>
    </location>
</feature>
<evidence type="ECO:0000313" key="8">
    <source>
        <dbReference type="EMBL" id="MBT9811479.1"/>
    </source>
</evidence>
<evidence type="ECO:0000259" key="7">
    <source>
        <dbReference type="PROSITE" id="PS50109"/>
    </source>
</evidence>
<evidence type="ECO:0000256" key="4">
    <source>
        <dbReference type="ARBA" id="ARBA00022777"/>
    </source>
</evidence>
<keyword evidence="6" id="KW-0472">Membrane</keyword>
<accession>A0AA41K7U3</accession>
<comment type="catalytic activity">
    <reaction evidence="1">
        <text>ATP + protein L-histidine = ADP + protein N-phospho-L-histidine.</text>
        <dbReference type="EC" id="2.7.13.3"/>
    </reaction>
</comment>
<dbReference type="InterPro" id="IPR004358">
    <property type="entry name" value="Sig_transdc_His_kin-like_C"/>
</dbReference>
<dbReference type="Gene3D" id="3.30.565.10">
    <property type="entry name" value="Histidine kinase-like ATPase, C-terminal domain"/>
    <property type="match status" value="1"/>
</dbReference>
<keyword evidence="6" id="KW-0812">Transmembrane</keyword>
<dbReference type="GO" id="GO:0000155">
    <property type="term" value="F:phosphorelay sensor kinase activity"/>
    <property type="evidence" value="ECO:0007669"/>
    <property type="project" value="TreeGrafter"/>
</dbReference>
<dbReference type="SUPFAM" id="SSF55874">
    <property type="entry name" value="ATPase domain of HSP90 chaperone/DNA topoisomerase II/histidine kinase"/>
    <property type="match status" value="1"/>
</dbReference>
<protein>
    <recommendedName>
        <fullName evidence="2">histidine kinase</fullName>
        <ecNumber evidence="2">2.7.13.3</ecNumber>
    </recommendedName>
</protein>
<dbReference type="EMBL" id="WQPS01000029">
    <property type="protein sequence ID" value="MBT9811479.1"/>
    <property type="molecule type" value="Genomic_DNA"/>
</dbReference>
<feature type="transmembrane region" description="Helical" evidence="6">
    <location>
        <begin position="192"/>
        <end position="217"/>
    </location>
</feature>
<dbReference type="PRINTS" id="PR00344">
    <property type="entry name" value="BCTRLSENSOR"/>
</dbReference>
<dbReference type="Proteomes" id="UP000708338">
    <property type="component" value="Unassembled WGS sequence"/>
</dbReference>
<evidence type="ECO:0000256" key="6">
    <source>
        <dbReference type="SAM" id="Phobius"/>
    </source>
</evidence>
<dbReference type="PANTHER" id="PTHR43547:SF2">
    <property type="entry name" value="HYBRID SIGNAL TRANSDUCTION HISTIDINE KINASE C"/>
    <property type="match status" value="1"/>
</dbReference>
<evidence type="ECO:0000256" key="2">
    <source>
        <dbReference type="ARBA" id="ARBA00012438"/>
    </source>
</evidence>
<comment type="caution">
    <text evidence="8">The sequence shown here is derived from an EMBL/GenBank/DDBJ whole genome shotgun (WGS) entry which is preliminary data.</text>
</comment>
<feature type="transmembrane region" description="Helical" evidence="6">
    <location>
        <begin position="116"/>
        <end position="132"/>
    </location>
</feature>
<dbReference type="InterPro" id="IPR036890">
    <property type="entry name" value="HATPase_C_sf"/>
</dbReference>
<dbReference type="PANTHER" id="PTHR43547">
    <property type="entry name" value="TWO-COMPONENT HISTIDINE KINASE"/>
    <property type="match status" value="1"/>
</dbReference>
<feature type="domain" description="Histidine kinase" evidence="7">
    <location>
        <begin position="289"/>
        <end position="498"/>
    </location>
</feature>
<keyword evidence="5" id="KW-0902">Two-component regulatory system</keyword>
<keyword evidence="3" id="KW-0597">Phosphoprotein</keyword>
<organism evidence="8 9">
    <name type="scientific">Enterocloster citroniae</name>
    <dbReference type="NCBI Taxonomy" id="358743"/>
    <lineage>
        <taxon>Bacteria</taxon>
        <taxon>Bacillati</taxon>
        <taxon>Bacillota</taxon>
        <taxon>Clostridia</taxon>
        <taxon>Lachnospirales</taxon>
        <taxon>Lachnospiraceae</taxon>
        <taxon>Enterocloster</taxon>
    </lineage>
</organism>
<reference evidence="8" key="1">
    <citation type="journal article" date="2021" name="Gut Microbes">
        <title>A synthetic consortium of 100 gut commensals modulates the composition and function in a colon model of the microbiome of elderly subjects.</title>
        <authorList>
            <person name="Perez M."/>
            <person name="Ntemiri A."/>
            <person name="Tan H."/>
            <person name="Harris H.M.B."/>
            <person name="Roager H.M."/>
            <person name="Ribiere C."/>
            <person name="O'Toole P.W."/>
        </authorList>
    </citation>
    <scope>NUCLEOTIDE SEQUENCE</scope>
    <source>
        <strain evidence="8">MCC335</strain>
    </source>
</reference>
<dbReference type="InterPro" id="IPR005467">
    <property type="entry name" value="His_kinase_dom"/>
</dbReference>
<feature type="transmembrane region" description="Helical" evidence="6">
    <location>
        <begin position="237"/>
        <end position="262"/>
    </location>
</feature>
<evidence type="ECO:0000256" key="1">
    <source>
        <dbReference type="ARBA" id="ARBA00000085"/>
    </source>
</evidence>
<sequence>MSYAIIILLIFSLTLLIFDHNSRFSLLFIFMALGCILSLFSTVLQINLFGNYYSYSTNNLYDLDYRIYIYLVRHARMSFGKMLRIMNLGSFIYLFSNTMFITEIAWNMERIKRERLLLVMVCLQPITFLIYSDPKVSNWIYLACHRNTVFHMLTEGSTLIYKAVALLLLISPVIMLLIYGRRMRVHYFKKHIGVLAASLGLLNIAYARLFLFGPFAISASKAIETGFWQFGIMSVDTQFSCMAIALALMGIMVFILVVLLHFRFDQTFMPFMEYRIRRNIEMINDILRDMLHSQKNMLFAMQIYMRKAKEECAEADIKGLKDMDAFLKTSMEMTVHMLNNLANVRLRFVQNDLLQIIKNAVNSVYLPPNIHLILDDDKLFSQVGYYDKYHVEKALINILNNAVEAIECLEKPEGHIQVEMQMFFRSVVVAVNDDGVGIRKKDLKKLFMLHYSNKKGNLNWGLGLSYVRKIINAHYGQVRIDSRYGEYTTVLIILPQKGRKRE</sequence>
<evidence type="ECO:0000256" key="5">
    <source>
        <dbReference type="ARBA" id="ARBA00023012"/>
    </source>
</evidence>
<feature type="transmembrane region" description="Helical" evidence="6">
    <location>
        <begin position="159"/>
        <end position="180"/>
    </location>
</feature>
<dbReference type="InterPro" id="IPR003594">
    <property type="entry name" value="HATPase_dom"/>
</dbReference>
<evidence type="ECO:0000256" key="3">
    <source>
        <dbReference type="ARBA" id="ARBA00022553"/>
    </source>
</evidence>